<dbReference type="PANTHER" id="PTHR10039:SF17">
    <property type="entry name" value="FUNGAL STAND N-TERMINAL GOODBYE DOMAIN-CONTAINING PROTEIN-RELATED"/>
    <property type="match status" value="1"/>
</dbReference>
<proteinExistence type="predicted"/>
<sequence>MFHQASQTVINYIFGGTGGTGGGGGVRGQGGDGGTGEAPALNYAITAQNVTMNTHPSFQNDTSAMHILHRAIAVDALYNSAERFPQPRCHPETRTELIEKLCRWVTDANQDHSIHWLHGPAGAGKSAIMQTLCERLQEAGRLGGSFFFKRGHSTCGNAKVLFATLAYQLALHRPKLKRAILRSVETDLSVLGRSLDVQLQNLILIPWKLADGSLPSALLIDGLDECDGHKIQQEILRLIGSTANKHHPALRIIVASRPEPHIRETFEEESLQGVADTTNIEQSFHDVWTYLRNEFSRIHREHFSMKNVPTPWPSPQILNLLVERSSGYFIYASTAIRFIDDEYFSPCKQLHIIIQNLPLDSESPFATLDQLYIQILKEVPSRHLGILSDIFSAVIHLSSCLRLRDMDELFGLEPGNVELTLRPLHSILQILEDKSGQLVIQVHHASFLDFLKDAARSSSFYVGSTGHKAKLGQSILNTLAYTYDNPRINLADFFFYWHVEGALSNVD</sequence>
<evidence type="ECO:0000313" key="4">
    <source>
        <dbReference type="Proteomes" id="UP000620124"/>
    </source>
</evidence>
<dbReference type="Proteomes" id="UP000620124">
    <property type="component" value="Unassembled WGS sequence"/>
</dbReference>
<protein>
    <submittedName>
        <fullName evidence="3">Putative nwd2 protein</fullName>
    </submittedName>
</protein>
<keyword evidence="1" id="KW-0677">Repeat</keyword>
<evidence type="ECO:0000256" key="1">
    <source>
        <dbReference type="ARBA" id="ARBA00022737"/>
    </source>
</evidence>
<dbReference type="Pfam" id="PF24883">
    <property type="entry name" value="NPHP3_N"/>
    <property type="match status" value="1"/>
</dbReference>
<dbReference type="PANTHER" id="PTHR10039">
    <property type="entry name" value="AMELOGENIN"/>
    <property type="match status" value="1"/>
</dbReference>
<feature type="domain" description="Nephrocystin 3-like N-terminal" evidence="2">
    <location>
        <begin position="101"/>
        <end position="257"/>
    </location>
</feature>
<name>A0A8H6Y4Q0_9AGAR</name>
<dbReference type="OrthoDB" id="4760524at2759"/>
<evidence type="ECO:0000313" key="3">
    <source>
        <dbReference type="EMBL" id="KAF7351906.1"/>
    </source>
</evidence>
<dbReference type="InterPro" id="IPR056884">
    <property type="entry name" value="NPHP3-like_N"/>
</dbReference>
<reference evidence="3" key="1">
    <citation type="submission" date="2020-05" db="EMBL/GenBank/DDBJ databases">
        <title>Mycena genomes resolve the evolution of fungal bioluminescence.</title>
        <authorList>
            <person name="Tsai I.J."/>
        </authorList>
    </citation>
    <scope>NUCLEOTIDE SEQUENCE</scope>
    <source>
        <strain evidence="3">CCC161011</strain>
    </source>
</reference>
<comment type="caution">
    <text evidence="3">The sequence shown here is derived from an EMBL/GenBank/DDBJ whole genome shotgun (WGS) entry which is preliminary data.</text>
</comment>
<dbReference type="Gene3D" id="3.40.50.300">
    <property type="entry name" value="P-loop containing nucleotide triphosphate hydrolases"/>
    <property type="match status" value="1"/>
</dbReference>
<evidence type="ECO:0000259" key="2">
    <source>
        <dbReference type="Pfam" id="PF24883"/>
    </source>
</evidence>
<organism evidence="3 4">
    <name type="scientific">Mycena venus</name>
    <dbReference type="NCBI Taxonomy" id="2733690"/>
    <lineage>
        <taxon>Eukaryota</taxon>
        <taxon>Fungi</taxon>
        <taxon>Dikarya</taxon>
        <taxon>Basidiomycota</taxon>
        <taxon>Agaricomycotina</taxon>
        <taxon>Agaricomycetes</taxon>
        <taxon>Agaricomycetidae</taxon>
        <taxon>Agaricales</taxon>
        <taxon>Marasmiineae</taxon>
        <taxon>Mycenaceae</taxon>
        <taxon>Mycena</taxon>
    </lineage>
</organism>
<dbReference type="InterPro" id="IPR027417">
    <property type="entry name" value="P-loop_NTPase"/>
</dbReference>
<keyword evidence="4" id="KW-1185">Reference proteome</keyword>
<dbReference type="SUPFAM" id="SSF52540">
    <property type="entry name" value="P-loop containing nucleoside triphosphate hydrolases"/>
    <property type="match status" value="1"/>
</dbReference>
<accession>A0A8H6Y4Q0</accession>
<gene>
    <name evidence="3" type="ORF">MVEN_01152300</name>
</gene>
<dbReference type="EMBL" id="JACAZI010000009">
    <property type="protein sequence ID" value="KAF7351906.1"/>
    <property type="molecule type" value="Genomic_DNA"/>
</dbReference>
<dbReference type="AlphaFoldDB" id="A0A8H6Y4Q0"/>